<dbReference type="PANTHER" id="PTHR42801">
    <property type="entry name" value="THIOREDOXIN-DEPENDENT PEROXIDE REDUCTASE"/>
    <property type="match status" value="1"/>
</dbReference>
<keyword evidence="12" id="KW-0812">Transmembrane</keyword>
<dbReference type="InterPro" id="IPR036249">
    <property type="entry name" value="Thioredoxin-like_sf"/>
</dbReference>
<gene>
    <name evidence="14" type="primary">bcp_3</name>
    <name evidence="14" type="ORF">EHSB41UT_04370</name>
</gene>
<dbReference type="InterPro" id="IPR000866">
    <property type="entry name" value="AhpC/TSA"/>
</dbReference>
<keyword evidence="12" id="KW-1133">Transmembrane helix</keyword>
<evidence type="ECO:0000256" key="3">
    <source>
        <dbReference type="ARBA" id="ARBA00022559"/>
    </source>
</evidence>
<dbReference type="AlphaFoldDB" id="A0A1X7AR37"/>
<keyword evidence="6" id="KW-1015">Disulfide bond</keyword>
<dbReference type="InterPro" id="IPR050924">
    <property type="entry name" value="Peroxiredoxin_BCP/PrxQ"/>
</dbReference>
<keyword evidence="3 14" id="KW-0575">Peroxidase</keyword>
<dbReference type="GO" id="GO:0005737">
    <property type="term" value="C:cytoplasm"/>
    <property type="evidence" value="ECO:0007669"/>
    <property type="project" value="TreeGrafter"/>
</dbReference>
<dbReference type="GO" id="GO:0034599">
    <property type="term" value="P:cellular response to oxidative stress"/>
    <property type="evidence" value="ECO:0007669"/>
    <property type="project" value="TreeGrafter"/>
</dbReference>
<evidence type="ECO:0000259" key="13">
    <source>
        <dbReference type="PROSITE" id="PS51352"/>
    </source>
</evidence>
<dbReference type="GO" id="GO:0008379">
    <property type="term" value="F:thioredoxin peroxidase activity"/>
    <property type="evidence" value="ECO:0007669"/>
    <property type="project" value="TreeGrafter"/>
</dbReference>
<name>A0A1X7AR37_9GAMM</name>
<dbReference type="Gene3D" id="3.40.30.10">
    <property type="entry name" value="Glutaredoxin"/>
    <property type="match status" value="1"/>
</dbReference>
<dbReference type="GO" id="GO:0045454">
    <property type="term" value="P:cell redox homeostasis"/>
    <property type="evidence" value="ECO:0007669"/>
    <property type="project" value="TreeGrafter"/>
</dbReference>
<evidence type="ECO:0000256" key="9">
    <source>
        <dbReference type="ARBA" id="ARBA00038489"/>
    </source>
</evidence>
<organism evidence="14 15">
    <name type="scientific">Parendozoicomonas haliclonae</name>
    <dbReference type="NCBI Taxonomy" id="1960125"/>
    <lineage>
        <taxon>Bacteria</taxon>
        <taxon>Pseudomonadati</taxon>
        <taxon>Pseudomonadota</taxon>
        <taxon>Gammaproteobacteria</taxon>
        <taxon>Oceanospirillales</taxon>
        <taxon>Endozoicomonadaceae</taxon>
        <taxon>Parendozoicomonas</taxon>
    </lineage>
</organism>
<evidence type="ECO:0000256" key="11">
    <source>
        <dbReference type="ARBA" id="ARBA00049091"/>
    </source>
</evidence>
<evidence type="ECO:0000256" key="10">
    <source>
        <dbReference type="ARBA" id="ARBA00042639"/>
    </source>
</evidence>
<evidence type="ECO:0000256" key="1">
    <source>
        <dbReference type="ARBA" id="ARBA00003330"/>
    </source>
</evidence>
<dbReference type="Pfam" id="PF00578">
    <property type="entry name" value="AhpC-TSA"/>
    <property type="match status" value="1"/>
</dbReference>
<comment type="similarity">
    <text evidence="9">Belongs to the peroxiredoxin family. BCP/PrxQ subfamily.</text>
</comment>
<keyword evidence="5 14" id="KW-0560">Oxidoreductase</keyword>
<feature type="domain" description="Thioredoxin" evidence="13">
    <location>
        <begin position="115"/>
        <end position="276"/>
    </location>
</feature>
<feature type="transmembrane region" description="Helical" evidence="12">
    <location>
        <begin position="34"/>
        <end position="54"/>
    </location>
</feature>
<dbReference type="OrthoDB" id="9809746at2"/>
<feature type="transmembrane region" description="Helical" evidence="12">
    <location>
        <begin position="7"/>
        <end position="28"/>
    </location>
</feature>
<evidence type="ECO:0000256" key="5">
    <source>
        <dbReference type="ARBA" id="ARBA00023002"/>
    </source>
</evidence>
<keyword evidence="15" id="KW-1185">Reference proteome</keyword>
<dbReference type="SUPFAM" id="SSF52833">
    <property type="entry name" value="Thioredoxin-like"/>
    <property type="match status" value="1"/>
</dbReference>
<dbReference type="PANTHER" id="PTHR42801:SF7">
    <property type="entry name" value="SLL1159 PROTEIN"/>
    <property type="match status" value="1"/>
</dbReference>
<dbReference type="Proteomes" id="UP000196573">
    <property type="component" value="Unassembled WGS sequence"/>
</dbReference>
<proteinExistence type="inferred from homology"/>
<reference evidence="14 15" key="1">
    <citation type="submission" date="2017-03" db="EMBL/GenBank/DDBJ databases">
        <authorList>
            <person name="Afonso C.L."/>
            <person name="Miller P.J."/>
            <person name="Scott M.A."/>
            <person name="Spackman E."/>
            <person name="Goraichik I."/>
            <person name="Dimitrov K.M."/>
            <person name="Suarez D.L."/>
            <person name="Swayne D.E."/>
        </authorList>
    </citation>
    <scope>NUCLEOTIDE SEQUENCE [LARGE SCALE GENOMIC DNA]</scope>
    <source>
        <strain evidence="14">SB41UT1</strain>
    </source>
</reference>
<evidence type="ECO:0000313" key="15">
    <source>
        <dbReference type="Proteomes" id="UP000196573"/>
    </source>
</evidence>
<dbReference type="InterPro" id="IPR013766">
    <property type="entry name" value="Thioredoxin_domain"/>
</dbReference>
<dbReference type="PROSITE" id="PS51352">
    <property type="entry name" value="THIOREDOXIN_2"/>
    <property type="match status" value="1"/>
</dbReference>
<evidence type="ECO:0000256" key="12">
    <source>
        <dbReference type="SAM" id="Phobius"/>
    </source>
</evidence>
<dbReference type="EC" id="1.11.1.24" evidence="2"/>
<comment type="function">
    <text evidence="1">Thiol-specific peroxidase that catalyzes the reduction of hydrogen peroxide and organic hydroperoxides to water and alcohols, respectively. Plays a role in cell protection against oxidative stress by detoxifying peroxides and as sensor of hydrogen peroxide-mediated signaling events.</text>
</comment>
<protein>
    <recommendedName>
        <fullName evidence="2">thioredoxin-dependent peroxiredoxin</fullName>
        <ecNumber evidence="2">1.11.1.24</ecNumber>
    </recommendedName>
    <alternativeName>
        <fullName evidence="8">Thioredoxin peroxidase</fullName>
    </alternativeName>
    <alternativeName>
        <fullName evidence="10">Thioredoxin-dependent peroxiredoxin Bcp</fullName>
    </alternativeName>
</protein>
<accession>A0A1X7AR37</accession>
<sequence length="277" mass="30115">MNLIKSVFISAYITVLSLLTLWAGYGLWQTASVGYVGLLLAALPGLLFFVQLFLSPKARTSSLLLPVQLPTWAGVIAALIFGDIWVQIGALVAGTGLLAYVFWYSRLGREESEQLLKGKRLPDLAFVDSEGAAVTLQQFAGQPVLMLFYRGNWCPLCMAQIKEIAKGYQALKDRGVQLLMISSQPHAETAKLASRFDAPMTFLVDKGNQAAQILGIAHKDGLPGGLQALGYDSDTTLPTVILADGNGRVIAADQTDNYRVRPEPETFLLWLDEANVV</sequence>
<keyword evidence="12" id="KW-0472">Membrane</keyword>
<dbReference type="RefSeq" id="WP_087112990.1">
    <property type="nucleotide sequence ID" value="NZ_CBCSCN010000016.1"/>
</dbReference>
<keyword evidence="7" id="KW-0676">Redox-active center</keyword>
<evidence type="ECO:0000256" key="2">
    <source>
        <dbReference type="ARBA" id="ARBA00013017"/>
    </source>
</evidence>
<keyword evidence="4" id="KW-0049">Antioxidant</keyword>
<evidence type="ECO:0000313" key="14">
    <source>
        <dbReference type="EMBL" id="SMA50559.1"/>
    </source>
</evidence>
<evidence type="ECO:0000256" key="7">
    <source>
        <dbReference type="ARBA" id="ARBA00023284"/>
    </source>
</evidence>
<evidence type="ECO:0000256" key="8">
    <source>
        <dbReference type="ARBA" id="ARBA00032824"/>
    </source>
</evidence>
<feature type="transmembrane region" description="Helical" evidence="12">
    <location>
        <begin position="63"/>
        <end position="82"/>
    </location>
</feature>
<dbReference type="EMBL" id="FWPT01000013">
    <property type="protein sequence ID" value="SMA50559.1"/>
    <property type="molecule type" value="Genomic_DNA"/>
</dbReference>
<feature type="transmembrane region" description="Helical" evidence="12">
    <location>
        <begin position="88"/>
        <end position="107"/>
    </location>
</feature>
<comment type="catalytic activity">
    <reaction evidence="11">
        <text>a hydroperoxide + [thioredoxin]-dithiol = an alcohol + [thioredoxin]-disulfide + H2O</text>
        <dbReference type="Rhea" id="RHEA:62620"/>
        <dbReference type="Rhea" id="RHEA-COMP:10698"/>
        <dbReference type="Rhea" id="RHEA-COMP:10700"/>
        <dbReference type="ChEBI" id="CHEBI:15377"/>
        <dbReference type="ChEBI" id="CHEBI:29950"/>
        <dbReference type="ChEBI" id="CHEBI:30879"/>
        <dbReference type="ChEBI" id="CHEBI:35924"/>
        <dbReference type="ChEBI" id="CHEBI:50058"/>
        <dbReference type="EC" id="1.11.1.24"/>
    </reaction>
</comment>
<evidence type="ECO:0000256" key="4">
    <source>
        <dbReference type="ARBA" id="ARBA00022862"/>
    </source>
</evidence>
<evidence type="ECO:0000256" key="6">
    <source>
        <dbReference type="ARBA" id="ARBA00023157"/>
    </source>
</evidence>